<evidence type="ECO:0000313" key="2">
    <source>
        <dbReference type="Proteomes" id="UP000801492"/>
    </source>
</evidence>
<feature type="non-terminal residue" evidence="1">
    <location>
        <position position="1"/>
    </location>
</feature>
<dbReference type="InterPro" id="IPR032675">
    <property type="entry name" value="LRR_dom_sf"/>
</dbReference>
<dbReference type="AlphaFoldDB" id="A0A8K0FYQ8"/>
<dbReference type="EMBL" id="VTPC01091148">
    <property type="protein sequence ID" value="KAF2879523.1"/>
    <property type="molecule type" value="Genomic_DNA"/>
</dbReference>
<feature type="non-terminal residue" evidence="1">
    <location>
        <position position="84"/>
    </location>
</feature>
<evidence type="ECO:0000313" key="1">
    <source>
        <dbReference type="EMBL" id="KAF2879523.1"/>
    </source>
</evidence>
<dbReference type="SUPFAM" id="SSF52058">
    <property type="entry name" value="L domain-like"/>
    <property type="match status" value="1"/>
</dbReference>
<gene>
    <name evidence="1" type="ORF">ILUMI_26645</name>
</gene>
<comment type="caution">
    <text evidence="1">The sequence shown here is derived from an EMBL/GenBank/DDBJ whole genome shotgun (WGS) entry which is preliminary data.</text>
</comment>
<dbReference type="Proteomes" id="UP000801492">
    <property type="component" value="Unassembled WGS sequence"/>
</dbReference>
<dbReference type="Gene3D" id="3.80.10.10">
    <property type="entry name" value="Ribonuclease Inhibitor"/>
    <property type="match status" value="1"/>
</dbReference>
<keyword evidence="2" id="KW-1185">Reference proteome</keyword>
<protein>
    <submittedName>
        <fullName evidence="1">Uncharacterized protein</fullName>
    </submittedName>
</protein>
<name>A0A8K0FYQ8_IGNLU</name>
<sequence>LHYNGSCICRSKVILCQHKNLKKAPEDLPRTEIDLLDFTGNSFGVLNETSLKTLPLEVNTLVLRQSAVTELQPKTFHKLETLQN</sequence>
<dbReference type="OrthoDB" id="6731610at2759"/>
<organism evidence="1 2">
    <name type="scientific">Ignelater luminosus</name>
    <name type="common">Cucubano</name>
    <name type="synonym">Pyrophorus luminosus</name>
    <dbReference type="NCBI Taxonomy" id="2038154"/>
    <lineage>
        <taxon>Eukaryota</taxon>
        <taxon>Metazoa</taxon>
        <taxon>Ecdysozoa</taxon>
        <taxon>Arthropoda</taxon>
        <taxon>Hexapoda</taxon>
        <taxon>Insecta</taxon>
        <taxon>Pterygota</taxon>
        <taxon>Neoptera</taxon>
        <taxon>Endopterygota</taxon>
        <taxon>Coleoptera</taxon>
        <taxon>Polyphaga</taxon>
        <taxon>Elateriformia</taxon>
        <taxon>Elateroidea</taxon>
        <taxon>Elateridae</taxon>
        <taxon>Agrypninae</taxon>
        <taxon>Pyrophorini</taxon>
        <taxon>Ignelater</taxon>
    </lineage>
</organism>
<proteinExistence type="predicted"/>
<accession>A0A8K0FYQ8</accession>
<reference evidence="1" key="1">
    <citation type="submission" date="2019-08" db="EMBL/GenBank/DDBJ databases">
        <title>The genome of the North American firefly Photinus pyralis.</title>
        <authorList>
            <consortium name="Photinus pyralis genome working group"/>
            <person name="Fallon T.R."/>
            <person name="Sander Lower S.E."/>
            <person name="Weng J.-K."/>
        </authorList>
    </citation>
    <scope>NUCLEOTIDE SEQUENCE</scope>
    <source>
        <strain evidence="1">TRF0915ILg1</strain>
        <tissue evidence="1">Whole body</tissue>
    </source>
</reference>